<gene>
    <name evidence="2" type="ORF">D7W81_04460</name>
</gene>
<feature type="signal peptide" evidence="1">
    <location>
        <begin position="1"/>
        <end position="17"/>
    </location>
</feature>
<dbReference type="GO" id="GO:0030246">
    <property type="term" value="F:carbohydrate binding"/>
    <property type="evidence" value="ECO:0007669"/>
    <property type="project" value="InterPro"/>
</dbReference>
<dbReference type="InterPro" id="IPR013784">
    <property type="entry name" value="Carb-bd-like_fold"/>
</dbReference>
<comment type="caution">
    <text evidence="2">The sequence shown here is derived from an EMBL/GenBank/DDBJ whole genome shotgun (WGS) entry which is preliminary data.</text>
</comment>
<keyword evidence="3" id="KW-1185">Reference proteome</keyword>
<protein>
    <recommendedName>
        <fullName evidence="4">Carboxypeptidase regulatory-like domain-containing protein</fullName>
    </recommendedName>
</protein>
<dbReference type="AlphaFoldDB" id="A0A3A8RCV9"/>
<dbReference type="EMBL" id="RAWK01000016">
    <property type="protein sequence ID" value="RKH73244.1"/>
    <property type="molecule type" value="Genomic_DNA"/>
</dbReference>
<feature type="chain" id="PRO_5017203033" description="Carboxypeptidase regulatory-like domain-containing protein" evidence="1">
    <location>
        <begin position="18"/>
        <end position="238"/>
    </location>
</feature>
<keyword evidence="1" id="KW-0732">Signal</keyword>
<organism evidence="2 3">
    <name type="scientific">Corallococcus aberystwythensis</name>
    <dbReference type="NCBI Taxonomy" id="2316722"/>
    <lineage>
        <taxon>Bacteria</taxon>
        <taxon>Pseudomonadati</taxon>
        <taxon>Myxococcota</taxon>
        <taxon>Myxococcia</taxon>
        <taxon>Myxococcales</taxon>
        <taxon>Cystobacterineae</taxon>
        <taxon>Myxococcaceae</taxon>
        <taxon>Corallococcus</taxon>
    </lineage>
</organism>
<evidence type="ECO:0000256" key="1">
    <source>
        <dbReference type="SAM" id="SignalP"/>
    </source>
</evidence>
<proteinExistence type="predicted"/>
<accession>A0A3A8RCV9</accession>
<dbReference type="Proteomes" id="UP000267003">
    <property type="component" value="Unassembled WGS sequence"/>
</dbReference>
<name>A0A3A8RCV9_9BACT</name>
<dbReference type="SUPFAM" id="SSF49452">
    <property type="entry name" value="Starch-binding domain-like"/>
    <property type="match status" value="1"/>
</dbReference>
<evidence type="ECO:0000313" key="2">
    <source>
        <dbReference type="EMBL" id="RKH73244.1"/>
    </source>
</evidence>
<evidence type="ECO:0000313" key="3">
    <source>
        <dbReference type="Proteomes" id="UP000267003"/>
    </source>
</evidence>
<dbReference type="OrthoDB" id="5503306at2"/>
<dbReference type="RefSeq" id="WP_120554057.1">
    <property type="nucleotide sequence ID" value="NZ_RAWK01000016.1"/>
</dbReference>
<sequence length="238" mass="24602">MRRQCLLLMLSSLGLGACGGLDNEPFREGTVRGRLTEFDPAVALVSVVGAPDVRSGVDAQGRFTLKGVPAGPAELFVLATEDKAARVPLTVQGGQSVDVPDVAPRAAGMFFLKLHARGSLKVTDAKASVDGTPIEAASLDDRSPRRLGPLPEGCYGLSISAPGFVSTALLGCVDAGKQTALNVELVPEESYVQQGCARTGCADDSHCAPDGCCVECVDDSHCSASEACSGFRCEASFP</sequence>
<dbReference type="PROSITE" id="PS51257">
    <property type="entry name" value="PROKAR_LIPOPROTEIN"/>
    <property type="match status" value="1"/>
</dbReference>
<reference evidence="3" key="1">
    <citation type="submission" date="2018-09" db="EMBL/GenBank/DDBJ databases">
        <authorList>
            <person name="Livingstone P.G."/>
            <person name="Whitworth D.E."/>
        </authorList>
    </citation>
    <scope>NUCLEOTIDE SEQUENCE [LARGE SCALE GENOMIC DNA]</scope>
    <source>
        <strain evidence="3">AB050A</strain>
    </source>
</reference>
<evidence type="ECO:0008006" key="4">
    <source>
        <dbReference type="Google" id="ProtNLM"/>
    </source>
</evidence>